<name>A0A5M9HUW1_9FIRM</name>
<dbReference type="EMBL" id="VMSO01000024">
    <property type="protein sequence ID" value="KAA8500458.1"/>
    <property type="molecule type" value="Genomic_DNA"/>
</dbReference>
<evidence type="ECO:0000313" key="3">
    <source>
        <dbReference type="Proteomes" id="UP000322025"/>
    </source>
</evidence>
<keyword evidence="1" id="KW-0732">Signal</keyword>
<proteinExistence type="predicted"/>
<sequence>MKMKYLRVFTILFCLTLSMTILSACGNKEPSANSNPMRKRDQSGKLSLCARASAVTQRLSFQAAI</sequence>
<reference evidence="2" key="1">
    <citation type="submission" date="2019-07" db="EMBL/GenBank/DDBJ databases">
        <authorList>
            <person name="Wongkuna S."/>
            <person name="Scaria J."/>
        </authorList>
    </citation>
    <scope>NUCLEOTIDE SEQUENCE [LARGE SCALE GENOMIC DNA]</scope>
    <source>
        <strain evidence="2">SW178</strain>
    </source>
</reference>
<dbReference type="PROSITE" id="PS51257">
    <property type="entry name" value="PROKAR_LIPOPROTEIN"/>
    <property type="match status" value="1"/>
</dbReference>
<feature type="chain" id="PRO_5024345985" evidence="1">
    <location>
        <begin position="25"/>
        <end position="65"/>
    </location>
</feature>
<keyword evidence="3" id="KW-1185">Reference proteome</keyword>
<organism evidence="2 3">
    <name type="scientific">Mediterraneibacter catenae</name>
    <dbReference type="NCBI Taxonomy" id="2594882"/>
    <lineage>
        <taxon>Bacteria</taxon>
        <taxon>Bacillati</taxon>
        <taxon>Bacillota</taxon>
        <taxon>Clostridia</taxon>
        <taxon>Lachnospirales</taxon>
        <taxon>Lachnospiraceae</taxon>
        <taxon>Mediterraneibacter</taxon>
    </lineage>
</organism>
<accession>A0A5M9HUW1</accession>
<dbReference type="RefSeq" id="WP_150311450.1">
    <property type="nucleotide sequence ID" value="NZ_VMSO01000024.1"/>
</dbReference>
<protein>
    <submittedName>
        <fullName evidence="2">Uncharacterized protein</fullName>
    </submittedName>
</protein>
<feature type="signal peptide" evidence="1">
    <location>
        <begin position="1"/>
        <end position="24"/>
    </location>
</feature>
<dbReference type="AlphaFoldDB" id="A0A5M9HUW1"/>
<gene>
    <name evidence="2" type="ORF">FNY66_13275</name>
</gene>
<evidence type="ECO:0000313" key="2">
    <source>
        <dbReference type="EMBL" id="KAA8500458.1"/>
    </source>
</evidence>
<evidence type="ECO:0000256" key="1">
    <source>
        <dbReference type="SAM" id="SignalP"/>
    </source>
</evidence>
<dbReference type="Proteomes" id="UP000322025">
    <property type="component" value="Unassembled WGS sequence"/>
</dbReference>
<comment type="caution">
    <text evidence="2">The sequence shown here is derived from an EMBL/GenBank/DDBJ whole genome shotgun (WGS) entry which is preliminary data.</text>
</comment>